<evidence type="ECO:0000313" key="3">
    <source>
        <dbReference type="EMBL" id="PSF06157.1"/>
    </source>
</evidence>
<keyword evidence="4" id="KW-1185">Reference proteome</keyword>
<dbReference type="EMBL" id="PXNP01000083">
    <property type="protein sequence ID" value="PSF06157.1"/>
    <property type="molecule type" value="Genomic_DNA"/>
</dbReference>
<keyword evidence="3" id="KW-0966">Cell projection</keyword>
<keyword evidence="3" id="KW-0282">Flagellum</keyword>
<dbReference type="AlphaFoldDB" id="A0A2T1K7T0"/>
<evidence type="ECO:0000256" key="1">
    <source>
        <dbReference type="SAM" id="MobiDB-lite"/>
    </source>
</evidence>
<evidence type="ECO:0000259" key="2">
    <source>
        <dbReference type="Pfam" id="PF02120"/>
    </source>
</evidence>
<dbReference type="InterPro" id="IPR038610">
    <property type="entry name" value="FliK-like_C_sf"/>
</dbReference>
<evidence type="ECO:0000313" key="4">
    <source>
        <dbReference type="Proteomes" id="UP000239866"/>
    </source>
</evidence>
<reference evidence="3 4" key="1">
    <citation type="submission" date="2018-03" db="EMBL/GenBank/DDBJ databases">
        <title>Marinobacter brunus sp. nov., a marine bacterium of Gamma-proteobacteria isolated from the surface seawater of the South China Sea.</title>
        <authorList>
            <person name="Cheng H."/>
            <person name="Wu Y.-H."/>
            <person name="Xamxidin M."/>
            <person name="Xu X.-W."/>
        </authorList>
    </citation>
    <scope>NUCLEOTIDE SEQUENCE [LARGE SCALE GENOMIC DNA]</scope>
    <source>
        <strain evidence="3 4">NH169-3</strain>
    </source>
</reference>
<feature type="compositionally biased region" description="Polar residues" evidence="1">
    <location>
        <begin position="278"/>
        <end position="289"/>
    </location>
</feature>
<gene>
    <name evidence="3" type="ORF">C7H09_11010</name>
</gene>
<comment type="caution">
    <text evidence="3">The sequence shown here is derived from an EMBL/GenBank/DDBJ whole genome shotgun (WGS) entry which is preliminary data.</text>
</comment>
<dbReference type="OrthoDB" id="6113047at2"/>
<dbReference type="Pfam" id="PF02120">
    <property type="entry name" value="Flg_hook"/>
    <property type="match status" value="1"/>
</dbReference>
<feature type="compositionally biased region" description="Polar residues" evidence="1">
    <location>
        <begin position="10"/>
        <end position="28"/>
    </location>
</feature>
<proteinExistence type="predicted"/>
<feature type="region of interest" description="Disordered" evidence="1">
    <location>
        <begin position="1"/>
        <end position="37"/>
    </location>
</feature>
<accession>A0A2T1K7T0</accession>
<feature type="domain" description="Flagellar hook-length control protein-like C-terminal" evidence="2">
    <location>
        <begin position="362"/>
        <end position="441"/>
    </location>
</feature>
<name>A0A2T1K7T0_9GAMM</name>
<feature type="region of interest" description="Disordered" evidence="1">
    <location>
        <begin position="267"/>
        <end position="289"/>
    </location>
</feature>
<keyword evidence="3" id="KW-0969">Cilium</keyword>
<dbReference type="InterPro" id="IPR021136">
    <property type="entry name" value="Flagellar_hook_control-like_C"/>
</dbReference>
<sequence>MKLNGPQPPISASETARPQKDTGLSANSKRPAGDSLQMLSARQQLAELKLAERESVLARVAEILRQKDGSYELLLELRGSNLKVAAGQQMPDLATGDLLKLIRAGDSLQLAGKLLASPESAVARALAQRLPWQQNLQNGLAQLLNALETGLRPPPRPGQLPSSVLALPLPTAARDALQNLIQHLPTASALEPGVGKSDITAARVQQWLSHSGTFAEASLLQHKPADLTRLPDLKHTLARVVSALLASENLGPEQFNRLTPLASPDLMQAPLQFPRPGTQASPQTGNETSTVGQTLRLLAGMLNRITVNQLHSQTLNARTGAEPGAPVNTLLVELPWLTPQNEPRTAQLRLEEYRQEQDKTGQAARANASEWRLSLSMDLDEAGPIHFDVTFRHPSVSALIWADHQSTLRKVNEELPLLRKSLQDLGLDIGELDCRRGLPRQSETRLEHRLVDTKA</sequence>
<dbReference type="Gene3D" id="3.30.750.140">
    <property type="match status" value="1"/>
</dbReference>
<dbReference type="Proteomes" id="UP000239866">
    <property type="component" value="Unassembled WGS sequence"/>
</dbReference>
<protein>
    <submittedName>
        <fullName evidence="3">Flagellar hook-length control protein FliK</fullName>
    </submittedName>
</protein>
<organism evidence="3 4">
    <name type="scientific">Marinobacter fuscus</name>
    <dbReference type="NCBI Taxonomy" id="2109942"/>
    <lineage>
        <taxon>Bacteria</taxon>
        <taxon>Pseudomonadati</taxon>
        <taxon>Pseudomonadota</taxon>
        <taxon>Gammaproteobacteria</taxon>
        <taxon>Pseudomonadales</taxon>
        <taxon>Marinobacteraceae</taxon>
        <taxon>Marinobacter</taxon>
    </lineage>
</organism>